<dbReference type="InterPro" id="IPR035426">
    <property type="entry name" value="Gemin2/Brr1"/>
</dbReference>
<gene>
    <name evidence="1" type="ORF">T4E_6046</name>
</gene>
<proteinExistence type="predicted"/>
<dbReference type="Pfam" id="PF04938">
    <property type="entry name" value="SIP1"/>
    <property type="match status" value="1"/>
</dbReference>
<dbReference type="GO" id="GO:0000387">
    <property type="term" value="P:spliceosomal snRNP assembly"/>
    <property type="evidence" value="ECO:0007669"/>
    <property type="project" value="InterPro"/>
</dbReference>
<dbReference type="Proteomes" id="UP000054815">
    <property type="component" value="Unassembled WGS sequence"/>
</dbReference>
<reference evidence="1 2" key="1">
    <citation type="submission" date="2015-01" db="EMBL/GenBank/DDBJ databases">
        <title>Evolution of Trichinella species and genotypes.</title>
        <authorList>
            <person name="Korhonen P.K."/>
            <person name="Edoardo P."/>
            <person name="Giuseppe L.R."/>
            <person name="Gasser R.B."/>
        </authorList>
    </citation>
    <scope>NUCLEOTIDE SEQUENCE [LARGE SCALE GENOMIC DNA]</scope>
    <source>
        <strain evidence="1">ISS141</strain>
    </source>
</reference>
<dbReference type="AlphaFoldDB" id="A0A0V0XRY8"/>
<comment type="caution">
    <text evidence="1">The sequence shown here is derived from an EMBL/GenBank/DDBJ whole genome shotgun (WGS) entry which is preliminary data.</text>
</comment>
<evidence type="ECO:0008006" key="3">
    <source>
        <dbReference type="Google" id="ProtNLM"/>
    </source>
</evidence>
<name>A0A0V0XRY8_TRIPS</name>
<evidence type="ECO:0000313" key="2">
    <source>
        <dbReference type="Proteomes" id="UP000054815"/>
    </source>
</evidence>
<dbReference type="EMBL" id="JYDU01000159">
    <property type="protein sequence ID" value="KRX90641.1"/>
    <property type="molecule type" value="Genomic_DNA"/>
</dbReference>
<protein>
    <recommendedName>
        <fullName evidence="3">Gem-associated protein 2</fullName>
    </recommendedName>
</protein>
<accession>A0A0V0XRY8</accession>
<sequence length="235" mass="27663">MQQVFNIPKQKERQVDLNKPPTSAVDYLLQVAAEREQLEKILSSVSKDEKKKCSTAKFVEQRNVDDDVSQEAAQQELALFYCKLVEHFEKFRHRIPDLRKLAYRLGLMGDVSLPRPVDEKEWKQFFMDIVDSKNCAHSLPLLSIVLPMDDKQIKQAIIMNLFVLYSHGYHHNLLQWLYALFALTFFPFSDQFRMRMKVLSSYCSVNREKLLKSNPKAARSFLVIRDITEYLLQHY</sequence>
<dbReference type="Gene3D" id="1.20.58.1070">
    <property type="match status" value="1"/>
</dbReference>
<evidence type="ECO:0000313" key="1">
    <source>
        <dbReference type="EMBL" id="KRX90640.1"/>
    </source>
</evidence>
<dbReference type="EMBL" id="JYDU01000159">
    <property type="protein sequence ID" value="KRX90640.1"/>
    <property type="molecule type" value="Genomic_DNA"/>
</dbReference>
<organism evidence="1 2">
    <name type="scientific">Trichinella pseudospiralis</name>
    <name type="common">Parasitic roundworm</name>
    <dbReference type="NCBI Taxonomy" id="6337"/>
    <lineage>
        <taxon>Eukaryota</taxon>
        <taxon>Metazoa</taxon>
        <taxon>Ecdysozoa</taxon>
        <taxon>Nematoda</taxon>
        <taxon>Enoplea</taxon>
        <taxon>Dorylaimia</taxon>
        <taxon>Trichinellida</taxon>
        <taxon>Trichinellidae</taxon>
        <taxon>Trichinella</taxon>
    </lineage>
</organism>